<keyword evidence="1" id="KW-0732">Signal</keyword>
<protein>
    <submittedName>
        <fullName evidence="2">T9SS type A sorting domain-containing protein</fullName>
    </submittedName>
</protein>
<accession>A0ABT0TFP6</accession>
<sequence length="1505" mass="156569">MSAQTPGTLYQRVQGVLGQQVLDPNNDGFVSVTSAGFPVGGTDYGTNSELKMIGLPSLVDEPNSDLNNGSSGGLTDLVSSTAPNTSVFLLVKNVDGLDYLVVRFRVGSIGTSGKAYALVFDTNGTLSGANQGFELEVSLQTGSQSGGVYVRDYRVSTTQSFPINTYSQRSVALTTVNGTPDYFIDFFVPLSALGNVSQARIVAVTGNNSSSVLSSGGISDIQGVNDSNYGWNLPAIFTDLISSFPSTNLANLTSDFNGSTWLMQASVPSVNDGVTVTSTSISGTSKEATGTTIKVYKNGVLLGTTTVTNNTWSLTGVTGLVAGDLITATATALGKSVSGVSSAMIVSGAQHCFLEAPVNLVRNSSGSSYYIEGSWSGTIVPTGSNIKIELFTQTGPDVNQFTSFTPMASANSFVQSNGTFSIYVTNSNTIFNSNNFIAKATLVSGGSIICTSAYSNVSVRTNGNATANGYITPKPTIVTTPIYQSASSQQIIVSNNGADKGTTVNGVVIPANPVDAILILYVNGIEVARTASVVTPNATTTFTVSGLTEGDLVTARAQGVVTGASYWLSYVSNIVTSQLQTPTASVTPEITGPLSSGSGRTISGFSSEAPGTVITVYKGGVVLGTATVSAYGTWSLPNVTLAQGDSITATAKAVGKTVSSATLAVVVLGTAPAAPTISNEYVAGQTTITGTGASGTVRVYVDGVVVASQATTGAWSVTVSSDVLFRGAVITAKNESGGLLSVSSNSKTVTGVGGFCIVKADGSPLPTSINSGETLAVKIIAIQGITCPGTPFTGFTGTVSLSSAGVLYPTGVTSNFVNGELVTNLTFGGLGTTAITVMNTDDPTAVGQASLTVGNPALWVGTTDTDFNKATNWQNNYVPGNGAAITFAATVQNDLHLNGVRVFGTLDFNSNAHSYKVFVGATDALTLQGTIANASPQKAIQTVSGSQVHVLGYGAAGDLYFGPNSILEQFTMNRSSSGAVVLKTPIRVEGKLNLTQGTVTVAAPDGLITLASSATRTAVVPFVSGAVVGNVCVERYIPAKRAYRFLSPSVTTTTSIRANWQENGSIVPGYGTHITGPGGSSNGFDDTATNNNSLFVFNEVTGAWEAVANTNVATLQVGKGYRLMVRGDRTINMTTNTPTPTPTILRATGTLYTGTYTPSLNQSADGYTLVGNPYQAPIDISQALALANANITDQITYWDPTLNTRGGFVTRVISTNQNSTNSSFTEVLQPGQSVFLKNNSATSSRSLAVKEAHKRVLAGPANLFRSATTTTTSSASTLSLLKVKLTVFLDDQWKEIDGAVTLFGSQYNAQVDSDDAKKMSNLDEEVGFKVGSNSLAFNLQPVPLSSDELPISLSKCRFSNYRWAFDLQNYSGPTPYLLDVMTGTYTEITPATVVPFTVDIQHSSLYANRFKVVFSNQTLGTADYGLDHVTLYPNPAKVTSAFQLYGVQGAATVQLFSLLGQAIAVDLRQDASVLFVQPRQVLNAGVYIVVVAQDGKVKRMKWIVE</sequence>
<name>A0ABT0TFP6_9FLAO</name>
<dbReference type="InterPro" id="IPR026444">
    <property type="entry name" value="Secre_tail"/>
</dbReference>
<dbReference type="RefSeq" id="WP_250580816.1">
    <property type="nucleotide sequence ID" value="NZ_JAMLJN010000003.1"/>
</dbReference>
<evidence type="ECO:0000256" key="1">
    <source>
        <dbReference type="ARBA" id="ARBA00022729"/>
    </source>
</evidence>
<evidence type="ECO:0000313" key="2">
    <source>
        <dbReference type="EMBL" id="MCL9769722.1"/>
    </source>
</evidence>
<gene>
    <name evidence="2" type="ORF">NAT47_04765</name>
</gene>
<dbReference type="NCBIfam" id="TIGR04183">
    <property type="entry name" value="Por_Secre_tail"/>
    <property type="match status" value="1"/>
</dbReference>
<keyword evidence="3" id="KW-1185">Reference proteome</keyword>
<evidence type="ECO:0000313" key="3">
    <source>
        <dbReference type="Proteomes" id="UP001203342"/>
    </source>
</evidence>
<organism evidence="2 3">
    <name type="scientific">Flavobacterium fragile</name>
    <dbReference type="NCBI Taxonomy" id="2949085"/>
    <lineage>
        <taxon>Bacteria</taxon>
        <taxon>Pseudomonadati</taxon>
        <taxon>Bacteroidota</taxon>
        <taxon>Flavobacteriia</taxon>
        <taxon>Flavobacteriales</taxon>
        <taxon>Flavobacteriaceae</taxon>
        <taxon>Flavobacterium</taxon>
    </lineage>
</organism>
<proteinExistence type="predicted"/>
<dbReference type="EMBL" id="JAMLJN010000003">
    <property type="protein sequence ID" value="MCL9769722.1"/>
    <property type="molecule type" value="Genomic_DNA"/>
</dbReference>
<dbReference type="Proteomes" id="UP001203342">
    <property type="component" value="Unassembled WGS sequence"/>
</dbReference>
<reference evidence="2 3" key="1">
    <citation type="submission" date="2022-05" db="EMBL/GenBank/DDBJ databases">
        <title>Flavobacterium sp., isolated from activated sludge.</title>
        <authorList>
            <person name="Ran Q."/>
        </authorList>
    </citation>
    <scope>NUCLEOTIDE SEQUENCE [LARGE SCALE GENOMIC DNA]</scope>
    <source>
        <strain evidence="2 3">HXWNR69</strain>
    </source>
</reference>
<comment type="caution">
    <text evidence="2">The sequence shown here is derived from an EMBL/GenBank/DDBJ whole genome shotgun (WGS) entry which is preliminary data.</text>
</comment>